<protein>
    <submittedName>
        <fullName evidence="2">Phosphotransferase</fullName>
    </submittedName>
</protein>
<gene>
    <name evidence="2" type="ORF">TUM4438_42150</name>
</gene>
<evidence type="ECO:0000313" key="3">
    <source>
        <dbReference type="Proteomes" id="UP000887104"/>
    </source>
</evidence>
<dbReference type="Gene3D" id="3.90.1200.10">
    <property type="match status" value="1"/>
</dbReference>
<dbReference type="Proteomes" id="UP000887104">
    <property type="component" value="Unassembled WGS sequence"/>
</dbReference>
<name>A0ABQ4PQU0_9GAMM</name>
<feature type="domain" description="CHK kinase-like" evidence="1">
    <location>
        <begin position="131"/>
        <end position="292"/>
    </location>
</feature>
<sequence>MQLKTVETQSIIKQLLQCDSCVKKETIQSLWSGYGDISRYEITRNTQTTNTEISTLIVKHISPPQKISHPRSWANETSHKRKLDSYLVEVNFYRNWASKCNKSCPVPKLEAEYCSAKEVIYAGSHQNATLLLLSDLDAQGYAKRAQQLSALESKVVLSWLAHFHALFLSPSSQAKTDDLWSIGSYWHLATRKDELQATPESPLKSAAYKIDKLLNNSKYQTIIHGDAKLANFCFNDSLTQVAAVDFQYTGYGIGVKDVIYFLGSCLSESVLENNFELLMHDYFSILTKAINQYHPQIDAKRVVKDWSDLVDLSWADFERFLAGWAPTHNKRNKFSQRMTQQALSKLK</sequence>
<dbReference type="PANTHER" id="PTHR11012:SF30">
    <property type="entry name" value="PROTEIN KINASE-LIKE DOMAIN-CONTAINING"/>
    <property type="match status" value="1"/>
</dbReference>
<dbReference type="InterPro" id="IPR011009">
    <property type="entry name" value="Kinase-like_dom_sf"/>
</dbReference>
<dbReference type="InterPro" id="IPR015897">
    <property type="entry name" value="CHK_kinase-like"/>
</dbReference>
<dbReference type="Pfam" id="PF02958">
    <property type="entry name" value="EcKL"/>
    <property type="match status" value="2"/>
</dbReference>
<dbReference type="RefSeq" id="WP_220783180.1">
    <property type="nucleotide sequence ID" value="NZ_BPEY01000126.1"/>
</dbReference>
<dbReference type="SMART" id="SM00587">
    <property type="entry name" value="CHK"/>
    <property type="match status" value="1"/>
</dbReference>
<accession>A0ABQ4PQU0</accession>
<dbReference type="PANTHER" id="PTHR11012">
    <property type="entry name" value="PROTEIN KINASE-LIKE DOMAIN-CONTAINING"/>
    <property type="match status" value="1"/>
</dbReference>
<keyword evidence="3" id="KW-1185">Reference proteome</keyword>
<proteinExistence type="predicted"/>
<evidence type="ECO:0000313" key="2">
    <source>
        <dbReference type="EMBL" id="GIU51679.1"/>
    </source>
</evidence>
<dbReference type="SUPFAM" id="SSF56112">
    <property type="entry name" value="Protein kinase-like (PK-like)"/>
    <property type="match status" value="1"/>
</dbReference>
<evidence type="ECO:0000259" key="1">
    <source>
        <dbReference type="SMART" id="SM00587"/>
    </source>
</evidence>
<organism evidence="2 3">
    <name type="scientific">Shewanella sairae</name>
    <dbReference type="NCBI Taxonomy" id="190310"/>
    <lineage>
        <taxon>Bacteria</taxon>
        <taxon>Pseudomonadati</taxon>
        <taxon>Pseudomonadota</taxon>
        <taxon>Gammaproteobacteria</taxon>
        <taxon>Alteromonadales</taxon>
        <taxon>Shewanellaceae</taxon>
        <taxon>Shewanella</taxon>
    </lineage>
</organism>
<dbReference type="InterPro" id="IPR004119">
    <property type="entry name" value="EcKL"/>
</dbReference>
<comment type="caution">
    <text evidence="2">The sequence shown here is derived from an EMBL/GenBank/DDBJ whole genome shotgun (WGS) entry which is preliminary data.</text>
</comment>
<dbReference type="EMBL" id="BPEY01000126">
    <property type="protein sequence ID" value="GIU51679.1"/>
    <property type="molecule type" value="Genomic_DNA"/>
</dbReference>
<reference evidence="2" key="1">
    <citation type="submission" date="2021-05" db="EMBL/GenBank/DDBJ databases">
        <title>Molecular characterization for Shewanella algae harboring chromosomal blaOXA-55-like strains isolated from clinical and environment sample.</title>
        <authorList>
            <person name="Ohama Y."/>
            <person name="Aoki K."/>
            <person name="Harada S."/>
            <person name="Moriya K."/>
            <person name="Ishii Y."/>
            <person name="Tateda K."/>
        </authorList>
    </citation>
    <scope>NUCLEOTIDE SEQUENCE</scope>
    <source>
        <strain evidence="2">JCM 11563</strain>
    </source>
</reference>